<feature type="domain" description="Inosine/uridine-preferring nucleoside hydrolase" evidence="2">
    <location>
        <begin position="67"/>
        <end position="337"/>
    </location>
</feature>
<keyword evidence="1" id="KW-0472">Membrane</keyword>
<dbReference type="CDD" id="cd02652">
    <property type="entry name" value="nuc_hydro_2"/>
    <property type="match status" value="1"/>
</dbReference>
<name>A0A512CH76_9BACT</name>
<evidence type="ECO:0000256" key="1">
    <source>
        <dbReference type="SAM" id="Phobius"/>
    </source>
</evidence>
<comment type="caution">
    <text evidence="3">The sequence shown here is derived from an EMBL/GenBank/DDBJ whole genome shotgun (WGS) entry which is preliminary data.</text>
</comment>
<accession>A0A512CH76</accession>
<dbReference type="Gene3D" id="3.90.245.10">
    <property type="entry name" value="Ribonucleoside hydrolase-like"/>
    <property type="match status" value="1"/>
</dbReference>
<dbReference type="Proteomes" id="UP000321301">
    <property type="component" value="Unassembled WGS sequence"/>
</dbReference>
<dbReference type="PANTHER" id="PTHR43264">
    <property type="match status" value="1"/>
</dbReference>
<dbReference type="Pfam" id="PF01156">
    <property type="entry name" value="IU_nuc_hydro"/>
    <property type="match status" value="1"/>
</dbReference>
<evidence type="ECO:0000313" key="4">
    <source>
        <dbReference type="Proteomes" id="UP000321301"/>
    </source>
</evidence>
<keyword evidence="4" id="KW-1185">Reference proteome</keyword>
<feature type="transmembrane region" description="Helical" evidence="1">
    <location>
        <begin position="21"/>
        <end position="45"/>
    </location>
</feature>
<sequence length="378" mass="42315">MNLMKNNINPNKKSPFMNKEKCALFQLNISIHMTIIIAMVSILAIGCTSRTVEKEVVESDKPSPVKVIFETDMGNDIDDALALDMLYKYADQNKMEILAITVNKNNKYAPLFIDLMNNWYGYSDIPIGAVTNGAYSGDDGTNYAQTTWEYLADGKRAFSGAASENTVFPEATDLYRKVLSQQPNNSVTIVSVGFSTNLARLLDSPSDDFTELSGKDLINEKVKLLSIMAGNFDENRMQEFNVKIDINAAQKVFKDWPTQIVASPFELGFQIKYPASSIEKDFTWATPHPLVVAYENYLEMPYDRPTWDLTSMIYALEGGSEYFTSSNKGNISVDDEGYTSFVEAPDGKHQYLKVSPEQATALKNAFIDVITSKPKNRE</sequence>
<evidence type="ECO:0000313" key="3">
    <source>
        <dbReference type="EMBL" id="GEO23559.1"/>
    </source>
</evidence>
<reference evidence="3 4" key="1">
    <citation type="submission" date="2019-07" db="EMBL/GenBank/DDBJ databases">
        <title>Whole genome shotgun sequence of Cyclobacterium qasimii NBRC 106168.</title>
        <authorList>
            <person name="Hosoyama A."/>
            <person name="Uohara A."/>
            <person name="Ohji S."/>
            <person name="Ichikawa N."/>
        </authorList>
    </citation>
    <scope>NUCLEOTIDE SEQUENCE [LARGE SCALE GENOMIC DNA]</scope>
    <source>
        <strain evidence="3 4">NBRC 106168</strain>
    </source>
</reference>
<keyword evidence="3" id="KW-0378">Hydrolase</keyword>
<protein>
    <submittedName>
        <fullName evidence="3">Nucleoside hydrolase</fullName>
    </submittedName>
</protein>
<dbReference type="InterPro" id="IPR036452">
    <property type="entry name" value="Ribo_hydro-like"/>
</dbReference>
<keyword evidence="1" id="KW-1133">Transmembrane helix</keyword>
<dbReference type="SUPFAM" id="SSF53590">
    <property type="entry name" value="Nucleoside hydrolase"/>
    <property type="match status" value="1"/>
</dbReference>
<dbReference type="GO" id="GO:0016799">
    <property type="term" value="F:hydrolase activity, hydrolyzing N-glycosyl compounds"/>
    <property type="evidence" value="ECO:0007669"/>
    <property type="project" value="InterPro"/>
</dbReference>
<gene>
    <name evidence="3" type="ORF">CQA01_40930</name>
</gene>
<organism evidence="3 4">
    <name type="scientific">Cyclobacterium qasimii</name>
    <dbReference type="NCBI Taxonomy" id="1350429"/>
    <lineage>
        <taxon>Bacteria</taxon>
        <taxon>Pseudomonadati</taxon>
        <taxon>Bacteroidota</taxon>
        <taxon>Cytophagia</taxon>
        <taxon>Cytophagales</taxon>
        <taxon>Cyclobacteriaceae</taxon>
        <taxon>Cyclobacterium</taxon>
    </lineage>
</organism>
<dbReference type="InterPro" id="IPR001910">
    <property type="entry name" value="Inosine/uridine_hydrolase_dom"/>
</dbReference>
<dbReference type="AlphaFoldDB" id="A0A512CH76"/>
<dbReference type="EMBL" id="BJYV01000024">
    <property type="protein sequence ID" value="GEO23559.1"/>
    <property type="molecule type" value="Genomic_DNA"/>
</dbReference>
<keyword evidence="1" id="KW-0812">Transmembrane</keyword>
<evidence type="ECO:0000259" key="2">
    <source>
        <dbReference type="Pfam" id="PF01156"/>
    </source>
</evidence>
<dbReference type="PANTHER" id="PTHR43264:SF1">
    <property type="entry name" value="INOSINE_URIDINE-PREFERRING NUCLEOSIDE HYDROLASE DOMAIN-CONTAINING PROTEIN"/>
    <property type="match status" value="1"/>
</dbReference>
<proteinExistence type="predicted"/>